<dbReference type="HOGENOM" id="CLU_159248_0_0_9"/>
<keyword evidence="1" id="KW-0808">Transferase</keyword>
<gene>
    <name evidence="3" type="ORF">UC3_01678</name>
</gene>
<accession>R3TSD6</accession>
<dbReference type="eggNOG" id="COG3414">
    <property type="taxonomic scope" value="Bacteria"/>
</dbReference>
<dbReference type="EMBL" id="AJAT01000014">
    <property type="protein sequence ID" value="EOL44048.1"/>
    <property type="molecule type" value="Genomic_DNA"/>
</dbReference>
<dbReference type="InterPro" id="IPR013011">
    <property type="entry name" value="PTS_EIIB_2"/>
</dbReference>
<dbReference type="OrthoDB" id="6603449at2"/>
<dbReference type="STRING" id="154621.RV11_GL000305"/>
<evidence type="ECO:0000259" key="2">
    <source>
        <dbReference type="PROSITE" id="PS51099"/>
    </source>
</evidence>
<dbReference type="AlphaFoldDB" id="R3TSD6"/>
<organism evidence="3 4">
    <name type="scientific">Enterococcus phoeniculicola ATCC BAA-412</name>
    <dbReference type="NCBI Taxonomy" id="1158610"/>
    <lineage>
        <taxon>Bacteria</taxon>
        <taxon>Bacillati</taxon>
        <taxon>Bacillota</taxon>
        <taxon>Bacilli</taxon>
        <taxon>Lactobacillales</taxon>
        <taxon>Enterococcaceae</taxon>
        <taxon>Enterococcus</taxon>
    </lineage>
</organism>
<dbReference type="RefSeq" id="WP_010768341.1">
    <property type="nucleotide sequence ID" value="NZ_ASWE01000003.1"/>
</dbReference>
<dbReference type="InterPro" id="IPR036095">
    <property type="entry name" value="PTS_EIIB-like_sf"/>
</dbReference>
<proteinExistence type="predicted"/>
<dbReference type="CDD" id="cd05563">
    <property type="entry name" value="PTS_IIB_ascorbate"/>
    <property type="match status" value="1"/>
</dbReference>
<protein>
    <recommendedName>
        <fullName evidence="2">PTS EIIB type-2 domain-containing protein</fullName>
    </recommendedName>
</protein>
<dbReference type="Pfam" id="PF02302">
    <property type="entry name" value="PTS_IIB"/>
    <property type="match status" value="1"/>
</dbReference>
<dbReference type="PATRIC" id="fig|1158610.3.peg.1667"/>
<name>R3TSD6_9ENTE</name>
<dbReference type="GO" id="GO:0009401">
    <property type="term" value="P:phosphoenolpyruvate-dependent sugar phosphotransferase system"/>
    <property type="evidence" value="ECO:0007669"/>
    <property type="project" value="InterPro"/>
</dbReference>
<evidence type="ECO:0000313" key="4">
    <source>
        <dbReference type="Proteomes" id="UP000013785"/>
    </source>
</evidence>
<sequence length="94" mass="10693">MKQALIACRTGMGSSMMLKIKVNQVVRANKFPLDIQHSTLDDVKSFKGDLVITMADVADEIRGQVPYVIGIKNLMDKQEIEEKLKQFFAEYNEE</sequence>
<evidence type="ECO:0000313" key="3">
    <source>
        <dbReference type="EMBL" id="EOL44048.1"/>
    </source>
</evidence>
<dbReference type="PROSITE" id="PS51099">
    <property type="entry name" value="PTS_EIIB_TYPE_2"/>
    <property type="match status" value="1"/>
</dbReference>
<keyword evidence="4" id="KW-1185">Reference proteome</keyword>
<comment type="caution">
    <text evidence="3">The sequence shown here is derived from an EMBL/GenBank/DDBJ whole genome shotgun (WGS) entry which is preliminary data.</text>
</comment>
<dbReference type="Gene3D" id="3.40.50.2300">
    <property type="match status" value="1"/>
</dbReference>
<dbReference type="Proteomes" id="UP000013785">
    <property type="component" value="Unassembled WGS sequence"/>
</dbReference>
<dbReference type="SUPFAM" id="SSF52794">
    <property type="entry name" value="PTS system IIB component-like"/>
    <property type="match status" value="1"/>
</dbReference>
<reference evidence="3 4" key="1">
    <citation type="submission" date="2013-02" db="EMBL/GenBank/DDBJ databases">
        <title>The Genome Sequence of Enterococcus phoeniculicola BAA-412.</title>
        <authorList>
            <consortium name="The Broad Institute Genome Sequencing Platform"/>
            <consortium name="The Broad Institute Genome Sequencing Center for Infectious Disease"/>
            <person name="Earl A.M."/>
            <person name="Gilmore M.S."/>
            <person name="Lebreton F."/>
            <person name="Walker B."/>
            <person name="Young S.K."/>
            <person name="Zeng Q."/>
            <person name="Gargeya S."/>
            <person name="Fitzgerald M."/>
            <person name="Haas B."/>
            <person name="Abouelleil A."/>
            <person name="Alvarado L."/>
            <person name="Arachchi H.M."/>
            <person name="Berlin A.M."/>
            <person name="Chapman S.B."/>
            <person name="Dewar J."/>
            <person name="Goldberg J."/>
            <person name="Griggs A."/>
            <person name="Gujja S."/>
            <person name="Hansen M."/>
            <person name="Howarth C."/>
            <person name="Imamovic A."/>
            <person name="Larimer J."/>
            <person name="McCowan C."/>
            <person name="Murphy C."/>
            <person name="Neiman D."/>
            <person name="Pearson M."/>
            <person name="Priest M."/>
            <person name="Roberts A."/>
            <person name="Saif S."/>
            <person name="Shea T."/>
            <person name="Sisk P."/>
            <person name="Sykes S."/>
            <person name="Wortman J."/>
            <person name="Nusbaum C."/>
            <person name="Birren B."/>
        </authorList>
    </citation>
    <scope>NUCLEOTIDE SEQUENCE [LARGE SCALE GENOMIC DNA]</scope>
    <source>
        <strain evidence="3 4">ATCC BAA-412</strain>
    </source>
</reference>
<dbReference type="InterPro" id="IPR003501">
    <property type="entry name" value="PTS_EIIB_2/3"/>
</dbReference>
<dbReference type="GO" id="GO:0008982">
    <property type="term" value="F:protein-N(PI)-phosphohistidine-sugar phosphotransferase activity"/>
    <property type="evidence" value="ECO:0007669"/>
    <property type="project" value="InterPro"/>
</dbReference>
<feature type="domain" description="PTS EIIB type-2" evidence="2">
    <location>
        <begin position="2"/>
        <end position="92"/>
    </location>
</feature>
<evidence type="ECO:0000256" key="1">
    <source>
        <dbReference type="ARBA" id="ARBA00022679"/>
    </source>
</evidence>